<dbReference type="RefSeq" id="WP_084116745.1">
    <property type="nucleotide sequence ID" value="NZ_FWXH01000014.1"/>
</dbReference>
<keyword evidence="2" id="KW-1185">Reference proteome</keyword>
<gene>
    <name evidence="1" type="ORF">SAMN02745134_02950</name>
</gene>
<dbReference type="Proteomes" id="UP000192468">
    <property type="component" value="Unassembled WGS sequence"/>
</dbReference>
<evidence type="ECO:0000313" key="2">
    <source>
        <dbReference type="Proteomes" id="UP000192468"/>
    </source>
</evidence>
<evidence type="ECO:0000313" key="1">
    <source>
        <dbReference type="EMBL" id="SMC26805.1"/>
    </source>
</evidence>
<protein>
    <submittedName>
        <fullName evidence="1">Uncharacterized protein</fullName>
    </submittedName>
</protein>
<name>A0A1W1XSH5_9CLOT</name>
<dbReference type="AlphaFoldDB" id="A0A1W1XSH5"/>
<dbReference type="OrthoDB" id="9942273at2"/>
<dbReference type="EMBL" id="FWXH01000014">
    <property type="protein sequence ID" value="SMC26805.1"/>
    <property type="molecule type" value="Genomic_DNA"/>
</dbReference>
<reference evidence="1 2" key="1">
    <citation type="submission" date="2017-04" db="EMBL/GenBank/DDBJ databases">
        <authorList>
            <person name="Afonso C.L."/>
            <person name="Miller P.J."/>
            <person name="Scott M.A."/>
            <person name="Spackman E."/>
            <person name="Goraichik I."/>
            <person name="Dimitrov K.M."/>
            <person name="Suarez D.L."/>
            <person name="Swayne D.E."/>
        </authorList>
    </citation>
    <scope>NUCLEOTIDE SEQUENCE [LARGE SCALE GENOMIC DNA]</scope>
    <source>
        <strain evidence="1 2">DSM 12555</strain>
    </source>
</reference>
<organism evidence="1 2">
    <name type="scientific">Clostridium acidisoli DSM 12555</name>
    <dbReference type="NCBI Taxonomy" id="1121291"/>
    <lineage>
        <taxon>Bacteria</taxon>
        <taxon>Bacillati</taxon>
        <taxon>Bacillota</taxon>
        <taxon>Clostridia</taxon>
        <taxon>Eubacteriales</taxon>
        <taxon>Clostridiaceae</taxon>
        <taxon>Clostridium</taxon>
    </lineage>
</organism>
<accession>A0A1W1XSH5</accession>
<sequence>MENSGYIDKIRQEIAMDITDENTEEYTEIYKYAIYQCNELEKTMSLEQQLLFLELEKSVEKLNDIKLKCAYKKGFEDGKGTR</sequence>
<proteinExistence type="predicted"/>